<name>A0A504XG40_LEIDO</name>
<dbReference type="EMBL" id="RHLC01000026">
    <property type="protein sequence ID" value="TPP46239.1"/>
    <property type="molecule type" value="Genomic_DNA"/>
</dbReference>
<organism evidence="1 2">
    <name type="scientific">Leishmania donovani</name>
    <dbReference type="NCBI Taxonomy" id="5661"/>
    <lineage>
        <taxon>Eukaryota</taxon>
        <taxon>Discoba</taxon>
        <taxon>Euglenozoa</taxon>
        <taxon>Kinetoplastea</taxon>
        <taxon>Metakinetoplastina</taxon>
        <taxon>Trypanosomatida</taxon>
        <taxon>Trypanosomatidae</taxon>
        <taxon>Leishmaniinae</taxon>
        <taxon>Leishmania</taxon>
    </lineage>
</organism>
<dbReference type="AlphaFoldDB" id="A0A504XG40"/>
<sequence>MQRCTRNSSAHASFERSNVDRGFLFQVAGAADAVPPCVTVDVDQGLVWCMENQTCDLDEAEIRRQTPCSYYPVWGASGCRSATPFLLIFNSFFDLPAAAP</sequence>
<reference evidence="2" key="1">
    <citation type="submission" date="2019-02" db="EMBL/GenBank/DDBJ databases">
        <title>FDA dAtabase for Regulatory Grade micrObial Sequences (FDA-ARGOS): Supporting development and validation of Infectious Disease Dx tests.</title>
        <authorList>
            <person name="Duncan R."/>
            <person name="Fisher C."/>
            <person name="Tallon L."/>
            <person name="Sadzewicz L."/>
            <person name="Sengamalay N."/>
            <person name="Ott S."/>
            <person name="Godinez A."/>
            <person name="Nagaraj S."/>
            <person name="Vavikolanu K."/>
            <person name="Nadendla S."/>
            <person name="Aluvathingal J."/>
            <person name="Sichtig H."/>
        </authorList>
    </citation>
    <scope>NUCLEOTIDE SEQUENCE [LARGE SCALE GENOMIC DNA]</scope>
    <source>
        <strain evidence="2">FDAARGOS_361</strain>
    </source>
</reference>
<proteinExistence type="predicted"/>
<evidence type="ECO:0000313" key="2">
    <source>
        <dbReference type="Proteomes" id="UP000318447"/>
    </source>
</evidence>
<evidence type="ECO:0000313" key="1">
    <source>
        <dbReference type="EMBL" id="TPP46239.1"/>
    </source>
</evidence>
<accession>A0A504XG40</accession>
<dbReference type="Proteomes" id="UP000318447">
    <property type="component" value="Unassembled WGS sequence"/>
</dbReference>
<protein>
    <submittedName>
        <fullName evidence="1">Uncharacterized protein</fullName>
    </submittedName>
</protein>
<gene>
    <name evidence="1" type="ORF">CGC21_4690</name>
</gene>
<comment type="caution">
    <text evidence="1">The sequence shown here is derived from an EMBL/GenBank/DDBJ whole genome shotgun (WGS) entry which is preliminary data.</text>
</comment>